<organism evidence="2">
    <name type="scientific">Aegilops tauschii</name>
    <name type="common">Tausch's goatgrass</name>
    <name type="synonym">Aegilops squarrosa</name>
    <dbReference type="NCBI Taxonomy" id="37682"/>
    <lineage>
        <taxon>Eukaryota</taxon>
        <taxon>Viridiplantae</taxon>
        <taxon>Streptophyta</taxon>
        <taxon>Embryophyta</taxon>
        <taxon>Tracheophyta</taxon>
        <taxon>Spermatophyta</taxon>
        <taxon>Magnoliopsida</taxon>
        <taxon>Liliopsida</taxon>
        <taxon>Poales</taxon>
        <taxon>Poaceae</taxon>
        <taxon>BOP clade</taxon>
        <taxon>Pooideae</taxon>
        <taxon>Triticodae</taxon>
        <taxon>Triticeae</taxon>
        <taxon>Triticinae</taxon>
        <taxon>Aegilops</taxon>
    </lineage>
</organism>
<sequence length="196" mass="21542">MGGDNKRSGWWCMDWQEEEEDEENGEEIQRPLSVPYAKDELPCHPVLAAGARRPVGAHAHQPGHLFLGAVGELARGLSTPSVVPVRHDPSLPEIPQLLAALGPSLDLKPVEFAYTDVTIPWSFVNRIKAEFRGVEQWCSTFEVVAAAIWQCRTRAIDADPGSPAPLIFTANMRTLVGKGAFTPVCKGLLSWFSNRD</sequence>
<dbReference type="EnsemblPlants" id="EMT13780">
    <property type="protein sequence ID" value="EMT13780"/>
    <property type="gene ID" value="F775_00906"/>
</dbReference>
<dbReference type="AlphaFoldDB" id="N1QYH7"/>
<dbReference type="PANTHER" id="PTHR31147">
    <property type="entry name" value="ACYL TRANSFERASE 4"/>
    <property type="match status" value="1"/>
</dbReference>
<reference evidence="2" key="1">
    <citation type="submission" date="2015-06" db="UniProtKB">
        <authorList>
            <consortium name="EnsemblPlants"/>
        </authorList>
    </citation>
    <scope>IDENTIFICATION</scope>
</reference>
<dbReference type="Gene3D" id="3.30.559.10">
    <property type="entry name" value="Chloramphenicol acetyltransferase-like domain"/>
    <property type="match status" value="1"/>
</dbReference>
<comment type="similarity">
    <text evidence="1">Belongs to the plant acyltransferase family.</text>
</comment>
<dbReference type="InterPro" id="IPR023213">
    <property type="entry name" value="CAT-like_dom_sf"/>
</dbReference>
<accession>N1QYH7</accession>
<evidence type="ECO:0000256" key="1">
    <source>
        <dbReference type="ARBA" id="ARBA00009861"/>
    </source>
</evidence>
<protein>
    <submittedName>
        <fullName evidence="2">Uncharacterized protein</fullName>
    </submittedName>
</protein>
<dbReference type="GO" id="GO:0016747">
    <property type="term" value="F:acyltransferase activity, transferring groups other than amino-acyl groups"/>
    <property type="evidence" value="ECO:0007669"/>
    <property type="project" value="UniProtKB-ARBA"/>
</dbReference>
<name>N1QYH7_AEGTA</name>
<dbReference type="PANTHER" id="PTHR31147:SF26">
    <property type="entry name" value="OS06G0699100 PROTEIN"/>
    <property type="match status" value="1"/>
</dbReference>
<evidence type="ECO:0000313" key="2">
    <source>
        <dbReference type="EnsemblPlants" id="EMT13780"/>
    </source>
</evidence>
<proteinExistence type="inferred from homology"/>
<dbReference type="InterPro" id="IPR050898">
    <property type="entry name" value="Plant_acyltransferase"/>
</dbReference>